<dbReference type="AlphaFoldDB" id="A0A7Y6N538"/>
<proteinExistence type="predicted"/>
<sequence length="270" mass="28437">MSTYLSEHDAPKTFTVTQDGMTGRLQTYAQLPLSPKYRRAGNEHVREMHAAAQKLDFAQRQIVESRSRKWRGQGQIQQMQNKKFSALTAITLATAMALSACGGGSASAQSTSSSGAVPASSTPASGPTTVATTYSPAGNAGSVEGIDSANRGYRDDVQQLIDDKYSSNPVVHAAVEVSARNFQTSIKASTLAMTDTSPVVLASSQLTGCAASTVPFSQKALYVAAIQAVYARTFNMDARMAARQSYLAKATSVGLLSYDPTKCATATGVN</sequence>
<organism evidence="2 3">
    <name type="scientific">Paraburkholderia youngii</name>
    <dbReference type="NCBI Taxonomy" id="2782701"/>
    <lineage>
        <taxon>Bacteria</taxon>
        <taxon>Pseudomonadati</taxon>
        <taxon>Pseudomonadota</taxon>
        <taxon>Betaproteobacteria</taxon>
        <taxon>Burkholderiales</taxon>
        <taxon>Burkholderiaceae</taxon>
        <taxon>Paraburkholderia</taxon>
    </lineage>
</organism>
<feature type="region of interest" description="Disordered" evidence="1">
    <location>
        <begin position="107"/>
        <end position="149"/>
    </location>
</feature>
<dbReference type="Proteomes" id="UP000594380">
    <property type="component" value="Unassembled WGS sequence"/>
</dbReference>
<comment type="caution">
    <text evidence="2">The sequence shown here is derived from an EMBL/GenBank/DDBJ whole genome shotgun (WGS) entry which is preliminary data.</text>
</comment>
<protein>
    <submittedName>
        <fullName evidence="2">Uncharacterized protein</fullName>
    </submittedName>
</protein>
<evidence type="ECO:0000313" key="2">
    <source>
        <dbReference type="EMBL" id="NUY06169.1"/>
    </source>
</evidence>
<dbReference type="EMBL" id="JAALDK010000004">
    <property type="protein sequence ID" value="NUY06169.1"/>
    <property type="molecule type" value="Genomic_DNA"/>
</dbReference>
<reference evidence="2 3" key="1">
    <citation type="submission" date="2020-02" db="EMBL/GenBank/DDBJ databases">
        <title>Paraburkholderia simonii sp. nov. and Paraburkholderia youngii sp. nov. Brazilian and Mexican Mimosa-associated rhizobia.</title>
        <authorList>
            <person name="Mavima L."/>
            <person name="Beukes C.W."/>
            <person name="Chan W.Y."/>
            <person name="Palmer M."/>
            <person name="De Meyer S.E."/>
            <person name="James E.K."/>
            <person name="Venter S.N."/>
            <person name="Steenkamp E.T."/>
        </authorList>
    </citation>
    <scope>NUCLEOTIDE SEQUENCE [LARGE SCALE GENOMIC DNA]</scope>
    <source>
        <strain evidence="2 3">JPY169</strain>
    </source>
</reference>
<gene>
    <name evidence="2" type="ORF">G5S42_43385</name>
</gene>
<evidence type="ECO:0000256" key="1">
    <source>
        <dbReference type="SAM" id="MobiDB-lite"/>
    </source>
</evidence>
<name>A0A7Y6N538_9BURK</name>
<accession>A0A7Y6N538</accession>
<dbReference type="RefSeq" id="WP_176112686.1">
    <property type="nucleotide sequence ID" value="NZ_JAALDK010000004.1"/>
</dbReference>
<dbReference type="GeneID" id="301107128"/>
<evidence type="ECO:0000313" key="3">
    <source>
        <dbReference type="Proteomes" id="UP000594380"/>
    </source>
</evidence>
<feature type="compositionally biased region" description="Low complexity" evidence="1">
    <location>
        <begin position="107"/>
        <end position="133"/>
    </location>
</feature>